<comment type="caution">
    <text evidence="9">The sequence shown here is derived from an EMBL/GenBank/DDBJ whole genome shotgun (WGS) entry which is preliminary data.</text>
</comment>
<dbReference type="Gene3D" id="3.30.420.270">
    <property type="match status" value="1"/>
</dbReference>
<dbReference type="InterPro" id="IPR003400">
    <property type="entry name" value="ExbD"/>
</dbReference>
<dbReference type="Pfam" id="PF02472">
    <property type="entry name" value="ExbD"/>
    <property type="match status" value="1"/>
</dbReference>
<comment type="similarity">
    <text evidence="2 7">Belongs to the ExbD/TolR family.</text>
</comment>
<dbReference type="GO" id="GO:0005886">
    <property type="term" value="C:plasma membrane"/>
    <property type="evidence" value="ECO:0007669"/>
    <property type="project" value="UniProtKB-SubCell"/>
</dbReference>
<dbReference type="PANTHER" id="PTHR30558:SF7">
    <property type="entry name" value="TOL-PAL SYSTEM PROTEIN TOLR"/>
    <property type="match status" value="1"/>
</dbReference>
<evidence type="ECO:0000256" key="8">
    <source>
        <dbReference type="SAM" id="Phobius"/>
    </source>
</evidence>
<keyword evidence="3" id="KW-1003">Cell membrane</keyword>
<name>A0A3M0B963_9AQUI</name>
<keyword evidence="10" id="KW-1185">Reference proteome</keyword>
<evidence type="ECO:0000256" key="4">
    <source>
        <dbReference type="ARBA" id="ARBA00022692"/>
    </source>
</evidence>
<evidence type="ECO:0000256" key="7">
    <source>
        <dbReference type="RuleBase" id="RU003879"/>
    </source>
</evidence>
<dbReference type="GO" id="GO:0015031">
    <property type="term" value="P:protein transport"/>
    <property type="evidence" value="ECO:0007669"/>
    <property type="project" value="UniProtKB-KW"/>
</dbReference>
<reference evidence="9 10" key="1">
    <citation type="submission" date="2018-10" db="EMBL/GenBank/DDBJ databases">
        <title>Genomic Encyclopedia of Archaeal and Bacterial Type Strains, Phase II (KMG-II): from individual species to whole genera.</title>
        <authorList>
            <person name="Goeker M."/>
        </authorList>
    </citation>
    <scope>NUCLEOTIDE SEQUENCE [LARGE SCALE GENOMIC DNA]</scope>
    <source>
        <strain evidence="9 10">VM1</strain>
    </source>
</reference>
<keyword evidence="5 8" id="KW-1133">Transmembrane helix</keyword>
<comment type="subcellular location">
    <subcellularLocation>
        <location evidence="1">Cell membrane</location>
        <topology evidence="1">Single-pass membrane protein</topology>
    </subcellularLocation>
    <subcellularLocation>
        <location evidence="7">Cell membrane</location>
        <topology evidence="7">Single-pass type II membrane protein</topology>
    </subcellularLocation>
</comment>
<dbReference type="RefSeq" id="WP_121923545.1">
    <property type="nucleotide sequence ID" value="NZ_REFO01000014.1"/>
</dbReference>
<dbReference type="PANTHER" id="PTHR30558">
    <property type="entry name" value="EXBD MEMBRANE COMPONENT OF PMF-DRIVEN MACROMOLECULE IMPORT SYSTEM"/>
    <property type="match status" value="1"/>
</dbReference>
<dbReference type="OrthoDB" id="14324at2"/>
<dbReference type="Proteomes" id="UP000280842">
    <property type="component" value="Unassembled WGS sequence"/>
</dbReference>
<evidence type="ECO:0000256" key="6">
    <source>
        <dbReference type="ARBA" id="ARBA00023136"/>
    </source>
</evidence>
<sequence>MKLIDNDDKEISEINMTPFVDIILVVLIIFMATATFMVEGKIPLNLPNSKTAQKKEIKEKKIQITIKKDGSLFLNGKPITKAQLKEELKNKDKDITVVLRSDKDTKFQNVVSVIDICKQSGLEKYMIETKKE</sequence>
<organism evidence="9 10">
    <name type="scientific">Hydrogenothermus marinus</name>
    <dbReference type="NCBI Taxonomy" id="133270"/>
    <lineage>
        <taxon>Bacteria</taxon>
        <taxon>Pseudomonadati</taxon>
        <taxon>Aquificota</taxon>
        <taxon>Aquificia</taxon>
        <taxon>Aquificales</taxon>
        <taxon>Hydrogenothermaceae</taxon>
        <taxon>Hydrogenothermus</taxon>
    </lineage>
</organism>
<evidence type="ECO:0000256" key="2">
    <source>
        <dbReference type="ARBA" id="ARBA00005811"/>
    </source>
</evidence>
<keyword evidence="6 8" id="KW-0472">Membrane</keyword>
<feature type="transmembrane region" description="Helical" evidence="8">
    <location>
        <begin position="20"/>
        <end position="38"/>
    </location>
</feature>
<evidence type="ECO:0000313" key="9">
    <source>
        <dbReference type="EMBL" id="RMA93106.1"/>
    </source>
</evidence>
<evidence type="ECO:0000256" key="5">
    <source>
        <dbReference type="ARBA" id="ARBA00022989"/>
    </source>
</evidence>
<dbReference type="EMBL" id="REFO01000014">
    <property type="protein sequence ID" value="RMA93106.1"/>
    <property type="molecule type" value="Genomic_DNA"/>
</dbReference>
<evidence type="ECO:0000313" key="10">
    <source>
        <dbReference type="Proteomes" id="UP000280842"/>
    </source>
</evidence>
<keyword evidence="7" id="KW-0813">Transport</keyword>
<evidence type="ECO:0000256" key="3">
    <source>
        <dbReference type="ARBA" id="ARBA00022475"/>
    </source>
</evidence>
<protein>
    <submittedName>
        <fullName evidence="9">Biopolymer transport protein ExbD</fullName>
    </submittedName>
</protein>
<gene>
    <name evidence="9" type="ORF">CLV39_1437</name>
</gene>
<keyword evidence="4 7" id="KW-0812">Transmembrane</keyword>
<accession>A0A3M0B963</accession>
<proteinExistence type="inferred from homology"/>
<evidence type="ECO:0000256" key="1">
    <source>
        <dbReference type="ARBA" id="ARBA00004162"/>
    </source>
</evidence>
<dbReference type="AlphaFoldDB" id="A0A3M0B963"/>
<dbReference type="GO" id="GO:0022857">
    <property type="term" value="F:transmembrane transporter activity"/>
    <property type="evidence" value="ECO:0007669"/>
    <property type="project" value="InterPro"/>
</dbReference>
<keyword evidence="7" id="KW-0653">Protein transport</keyword>